<proteinExistence type="predicted"/>
<gene>
    <name evidence="1" type="ORF">TBIB3V08_LOCUS5242</name>
</gene>
<reference evidence="1" key="1">
    <citation type="submission" date="2020-11" db="EMBL/GenBank/DDBJ databases">
        <authorList>
            <person name="Tran Van P."/>
        </authorList>
    </citation>
    <scope>NUCLEOTIDE SEQUENCE</scope>
</reference>
<dbReference type="AlphaFoldDB" id="A0A7R9EWR3"/>
<sequence length="122" mass="13747">MDLRQLGDGLTKPPLKLLAGCGLDYELPYCLGTHSHCHNYKRDSIIVSVLSVTTNLVRCFTSSLQLTLKHSLKGIHECMSSAVMAYRYTPTRNSRVLCGWRVKVISRKYVNISWETVSLDVS</sequence>
<accession>A0A7R9EWR3</accession>
<organism evidence="1">
    <name type="scientific">Timema bartmani</name>
    <dbReference type="NCBI Taxonomy" id="61472"/>
    <lineage>
        <taxon>Eukaryota</taxon>
        <taxon>Metazoa</taxon>
        <taxon>Ecdysozoa</taxon>
        <taxon>Arthropoda</taxon>
        <taxon>Hexapoda</taxon>
        <taxon>Insecta</taxon>
        <taxon>Pterygota</taxon>
        <taxon>Neoptera</taxon>
        <taxon>Polyneoptera</taxon>
        <taxon>Phasmatodea</taxon>
        <taxon>Timematodea</taxon>
        <taxon>Timematoidea</taxon>
        <taxon>Timematidae</taxon>
        <taxon>Timema</taxon>
    </lineage>
</organism>
<name>A0A7R9EWR3_9NEOP</name>
<protein>
    <submittedName>
        <fullName evidence="1">Uncharacterized protein</fullName>
    </submittedName>
</protein>
<evidence type="ECO:0000313" key="1">
    <source>
        <dbReference type="EMBL" id="CAD7442820.1"/>
    </source>
</evidence>
<dbReference type="EMBL" id="OD565865">
    <property type="protein sequence ID" value="CAD7442820.1"/>
    <property type="molecule type" value="Genomic_DNA"/>
</dbReference>